<protein>
    <submittedName>
        <fullName evidence="1">Uncharacterized protein</fullName>
    </submittedName>
</protein>
<evidence type="ECO:0000313" key="1">
    <source>
        <dbReference type="EMBL" id="MVQ48140.1"/>
    </source>
</evidence>
<organism evidence="1 2">
    <name type="scientific">Nocardioides agri</name>
    <dbReference type="NCBI Taxonomy" id="2682843"/>
    <lineage>
        <taxon>Bacteria</taxon>
        <taxon>Bacillati</taxon>
        <taxon>Actinomycetota</taxon>
        <taxon>Actinomycetes</taxon>
        <taxon>Propionibacteriales</taxon>
        <taxon>Nocardioidaceae</taxon>
        <taxon>Nocardioides</taxon>
    </lineage>
</organism>
<keyword evidence="2" id="KW-1185">Reference proteome</keyword>
<reference evidence="1 2" key="1">
    <citation type="submission" date="2019-12" db="EMBL/GenBank/DDBJ databases">
        <authorList>
            <person name="Huq M.A."/>
        </authorList>
    </citation>
    <scope>NUCLEOTIDE SEQUENCE [LARGE SCALE GENOMIC DNA]</scope>
    <source>
        <strain evidence="1 2">MAH-18</strain>
    </source>
</reference>
<proteinExistence type="predicted"/>
<accession>A0A6L6XM25</accession>
<dbReference type="Proteomes" id="UP000473525">
    <property type="component" value="Unassembled WGS sequence"/>
</dbReference>
<dbReference type="AlphaFoldDB" id="A0A6L6XM25"/>
<evidence type="ECO:0000313" key="2">
    <source>
        <dbReference type="Proteomes" id="UP000473525"/>
    </source>
</evidence>
<comment type="caution">
    <text evidence="1">The sequence shown here is derived from an EMBL/GenBank/DDBJ whole genome shotgun (WGS) entry which is preliminary data.</text>
</comment>
<name>A0A6L6XM25_9ACTN</name>
<sequence>MDDDEGPPPRNALRRAVVLALVIAATVACAPQSPDHSSWVDQADQSLEDVEGAVATVALLLRLEEQGKVPGKYQQVVAQDSETAVGATMARFGGEQPTPADDADYAKVTGAMSDASDVLAQTRIAIVRRDTAAYPGLLSELEEVHGDLERVRRGLR</sequence>
<dbReference type="EMBL" id="WSEK01000004">
    <property type="protein sequence ID" value="MVQ48140.1"/>
    <property type="molecule type" value="Genomic_DNA"/>
</dbReference>
<gene>
    <name evidence="1" type="ORF">GON03_03030</name>
</gene>
<dbReference type="RefSeq" id="WP_157340210.1">
    <property type="nucleotide sequence ID" value="NZ_WSEK01000004.1"/>
</dbReference>